<evidence type="ECO:0000313" key="6">
    <source>
        <dbReference type="Proteomes" id="UP000664132"/>
    </source>
</evidence>
<evidence type="ECO:0000256" key="2">
    <source>
        <dbReference type="ARBA" id="ARBA00022679"/>
    </source>
</evidence>
<evidence type="ECO:0008006" key="7">
    <source>
        <dbReference type="Google" id="ProtNLM"/>
    </source>
</evidence>
<comment type="pathway">
    <text evidence="1">Secondary metabolite biosynthesis.</text>
</comment>
<evidence type="ECO:0000256" key="1">
    <source>
        <dbReference type="ARBA" id="ARBA00005179"/>
    </source>
</evidence>
<dbReference type="PANTHER" id="PTHR35897:SF1">
    <property type="entry name" value="METHYLTRANSFERASE AUSD"/>
    <property type="match status" value="1"/>
</dbReference>
<dbReference type="GO" id="GO:0016740">
    <property type="term" value="F:transferase activity"/>
    <property type="evidence" value="ECO:0007669"/>
    <property type="project" value="UniProtKB-KW"/>
</dbReference>
<comment type="similarity">
    <text evidence="4">Belongs to the class I-like SAM-binding methyltransferase superfamily.</text>
</comment>
<dbReference type="InterPro" id="IPR051654">
    <property type="entry name" value="Meroterpenoid_MTases"/>
</dbReference>
<organism evidence="5 6">
    <name type="scientific">Cadophora malorum</name>
    <dbReference type="NCBI Taxonomy" id="108018"/>
    <lineage>
        <taxon>Eukaryota</taxon>
        <taxon>Fungi</taxon>
        <taxon>Dikarya</taxon>
        <taxon>Ascomycota</taxon>
        <taxon>Pezizomycotina</taxon>
        <taxon>Leotiomycetes</taxon>
        <taxon>Helotiales</taxon>
        <taxon>Ploettnerulaceae</taxon>
        <taxon>Cadophora</taxon>
    </lineage>
</organism>
<dbReference type="PANTHER" id="PTHR35897">
    <property type="entry name" value="METHYLTRANSFERASE AUSD"/>
    <property type="match status" value="1"/>
</dbReference>
<dbReference type="OrthoDB" id="2094832at2759"/>
<accession>A0A8H7W853</accession>
<reference evidence="5" key="1">
    <citation type="submission" date="2021-02" db="EMBL/GenBank/DDBJ databases">
        <title>Genome sequence Cadophora malorum strain M34.</title>
        <authorList>
            <person name="Stefanovic E."/>
            <person name="Vu D."/>
            <person name="Scully C."/>
            <person name="Dijksterhuis J."/>
            <person name="Roader J."/>
            <person name="Houbraken J."/>
        </authorList>
    </citation>
    <scope>NUCLEOTIDE SEQUENCE</scope>
    <source>
        <strain evidence="5">M34</strain>
    </source>
</reference>
<dbReference type="InterPro" id="IPR029063">
    <property type="entry name" value="SAM-dependent_MTases_sf"/>
</dbReference>
<dbReference type="AlphaFoldDB" id="A0A8H7W853"/>
<dbReference type="SUPFAM" id="SSF53335">
    <property type="entry name" value="S-adenosyl-L-methionine-dependent methyltransferases"/>
    <property type="match status" value="1"/>
</dbReference>
<name>A0A8H7W853_9HELO</name>
<evidence type="ECO:0000256" key="4">
    <source>
        <dbReference type="ARBA" id="ARBA00038314"/>
    </source>
</evidence>
<evidence type="ECO:0000256" key="3">
    <source>
        <dbReference type="ARBA" id="ARBA00022691"/>
    </source>
</evidence>
<gene>
    <name evidence="5" type="ORF">IFR04_007996</name>
</gene>
<protein>
    <recommendedName>
        <fullName evidence="7">Methyltransferase domain-containing protein</fullName>
    </recommendedName>
</protein>
<keyword evidence="2" id="KW-0808">Transferase</keyword>
<comment type="caution">
    <text evidence="5">The sequence shown here is derived from an EMBL/GenBank/DDBJ whole genome shotgun (WGS) entry which is preliminary data.</text>
</comment>
<keyword evidence="6" id="KW-1185">Reference proteome</keyword>
<proteinExistence type="inferred from homology"/>
<keyword evidence="3" id="KW-0949">S-adenosyl-L-methionine</keyword>
<evidence type="ECO:0000313" key="5">
    <source>
        <dbReference type="EMBL" id="KAG4418872.1"/>
    </source>
</evidence>
<sequence length="162" mass="18080">MSTIAQAGSDGCCFGQEIRKLAYDGAVQSNLYGCDPRSEFFNLGYRLFRDRDTLKSTFIEAGIFDSESALFELAGKVDVIWRASFLHLFGSEMQVEVCKRLVGLLSERGGSLVLGRQVGNVVVGEYVQVVNEGGMAYRHNAESFGKMWDRVGKETGMRWRVE</sequence>
<dbReference type="Proteomes" id="UP000664132">
    <property type="component" value="Unassembled WGS sequence"/>
</dbReference>
<dbReference type="EMBL" id="JAFJYH010000118">
    <property type="protein sequence ID" value="KAG4418872.1"/>
    <property type="molecule type" value="Genomic_DNA"/>
</dbReference>